<sequence length="139" mass="16452">MESLPGFKFNPTDNELIMHFLLHKVYNTMDLDVYDEKQQWRSAFQEKGEKELFFYTVLKKKTENGSRFDRTAGRCVTWKSQKDKEIYYYPGGDKSQKKHIGSMRSFSFIANDNNPNDVGVVSNKWVMHEYRLNGILLHK</sequence>
<keyword evidence="3" id="KW-0238">DNA-binding</keyword>
<keyword evidence="8" id="KW-1185">Reference proteome</keyword>
<dbReference type="OrthoDB" id="774757at2759"/>
<dbReference type="PANTHER" id="PTHR31989">
    <property type="entry name" value="NAC DOMAIN-CONTAINING PROTEIN 82-RELATED"/>
    <property type="match status" value="1"/>
</dbReference>
<evidence type="ECO:0000256" key="2">
    <source>
        <dbReference type="ARBA" id="ARBA00023015"/>
    </source>
</evidence>
<reference evidence="8" key="1">
    <citation type="submission" date="2016-04" db="EMBL/GenBank/DDBJ databases">
        <title>Cephalotus genome sequencing.</title>
        <authorList>
            <person name="Fukushima K."/>
            <person name="Hasebe M."/>
            <person name="Fang X."/>
        </authorList>
    </citation>
    <scope>NUCLEOTIDE SEQUENCE [LARGE SCALE GENOMIC DNA]</scope>
    <source>
        <strain evidence="8">cv. St1</strain>
    </source>
</reference>
<proteinExistence type="predicted"/>
<evidence type="ECO:0000256" key="3">
    <source>
        <dbReference type="ARBA" id="ARBA00023125"/>
    </source>
</evidence>
<comment type="caution">
    <text evidence="7">The sequence shown here is derived from an EMBL/GenBank/DDBJ whole genome shotgun (WGS) entry which is preliminary data.</text>
</comment>
<evidence type="ECO:0000259" key="6">
    <source>
        <dbReference type="PROSITE" id="PS51005"/>
    </source>
</evidence>
<evidence type="ECO:0000256" key="1">
    <source>
        <dbReference type="ARBA" id="ARBA00004123"/>
    </source>
</evidence>
<keyword evidence="4" id="KW-0804">Transcription</keyword>
<evidence type="ECO:0000313" key="7">
    <source>
        <dbReference type="EMBL" id="GAV59289.1"/>
    </source>
</evidence>
<dbReference type="PROSITE" id="PS51005">
    <property type="entry name" value="NAC"/>
    <property type="match status" value="1"/>
</dbReference>
<comment type="subcellular location">
    <subcellularLocation>
        <location evidence="1">Nucleus</location>
    </subcellularLocation>
</comment>
<evidence type="ECO:0000256" key="5">
    <source>
        <dbReference type="ARBA" id="ARBA00023242"/>
    </source>
</evidence>
<dbReference type="STRING" id="3775.A0A1Q3AUA3"/>
<name>A0A1Q3AUA3_CEPFO</name>
<dbReference type="Proteomes" id="UP000187406">
    <property type="component" value="Unassembled WGS sequence"/>
</dbReference>
<dbReference type="SUPFAM" id="SSF101941">
    <property type="entry name" value="NAC domain"/>
    <property type="match status" value="1"/>
</dbReference>
<dbReference type="Pfam" id="PF02365">
    <property type="entry name" value="NAM"/>
    <property type="match status" value="1"/>
</dbReference>
<evidence type="ECO:0000313" key="8">
    <source>
        <dbReference type="Proteomes" id="UP000187406"/>
    </source>
</evidence>
<protein>
    <submittedName>
        <fullName evidence="7">NAM domain-containing protein</fullName>
    </submittedName>
</protein>
<dbReference type="GO" id="GO:0003677">
    <property type="term" value="F:DNA binding"/>
    <property type="evidence" value="ECO:0007669"/>
    <property type="project" value="UniProtKB-KW"/>
</dbReference>
<dbReference type="EMBL" id="BDDD01000105">
    <property type="protein sequence ID" value="GAV59289.1"/>
    <property type="molecule type" value="Genomic_DNA"/>
</dbReference>
<dbReference type="InterPro" id="IPR003441">
    <property type="entry name" value="NAC-dom"/>
</dbReference>
<dbReference type="InParanoid" id="A0A1Q3AUA3"/>
<keyword evidence="2" id="KW-0805">Transcription regulation</keyword>
<dbReference type="GO" id="GO:0005634">
    <property type="term" value="C:nucleus"/>
    <property type="evidence" value="ECO:0007669"/>
    <property type="project" value="UniProtKB-SubCell"/>
</dbReference>
<dbReference type="GO" id="GO:0006355">
    <property type="term" value="P:regulation of DNA-templated transcription"/>
    <property type="evidence" value="ECO:0007669"/>
    <property type="project" value="InterPro"/>
</dbReference>
<accession>A0A1Q3AUA3</accession>
<keyword evidence="5" id="KW-0539">Nucleus</keyword>
<evidence type="ECO:0000256" key="4">
    <source>
        <dbReference type="ARBA" id="ARBA00023163"/>
    </source>
</evidence>
<dbReference type="Gene3D" id="2.170.150.80">
    <property type="entry name" value="NAC domain"/>
    <property type="match status" value="1"/>
</dbReference>
<dbReference type="AlphaFoldDB" id="A0A1Q3AUA3"/>
<feature type="domain" description="NAC" evidence="6">
    <location>
        <begin position="3"/>
        <end position="139"/>
    </location>
</feature>
<gene>
    <name evidence="7" type="ORF">CFOL_v3_02820</name>
</gene>
<dbReference type="InterPro" id="IPR036093">
    <property type="entry name" value="NAC_dom_sf"/>
</dbReference>
<organism evidence="7 8">
    <name type="scientific">Cephalotus follicularis</name>
    <name type="common">Albany pitcher plant</name>
    <dbReference type="NCBI Taxonomy" id="3775"/>
    <lineage>
        <taxon>Eukaryota</taxon>
        <taxon>Viridiplantae</taxon>
        <taxon>Streptophyta</taxon>
        <taxon>Embryophyta</taxon>
        <taxon>Tracheophyta</taxon>
        <taxon>Spermatophyta</taxon>
        <taxon>Magnoliopsida</taxon>
        <taxon>eudicotyledons</taxon>
        <taxon>Gunneridae</taxon>
        <taxon>Pentapetalae</taxon>
        <taxon>rosids</taxon>
        <taxon>fabids</taxon>
        <taxon>Oxalidales</taxon>
        <taxon>Cephalotaceae</taxon>
        <taxon>Cephalotus</taxon>
    </lineage>
</organism>